<organism evidence="2 3">
    <name type="scientific">Vreelandella populi</name>
    <dbReference type="NCBI Taxonomy" id="2498858"/>
    <lineage>
        <taxon>Bacteria</taxon>
        <taxon>Pseudomonadati</taxon>
        <taxon>Pseudomonadota</taxon>
        <taxon>Gammaproteobacteria</taxon>
        <taxon>Oceanospirillales</taxon>
        <taxon>Halomonadaceae</taxon>
        <taxon>Vreelandella</taxon>
    </lineage>
</organism>
<dbReference type="OrthoDB" id="332069at2"/>
<keyword evidence="3" id="KW-1185">Reference proteome</keyword>
<sequence>MKITFTIDDFLYAEALKVAGLDEPSKLFEEALKIYLSVKAARRLAAMGGMAPNMPDISRRRDASSDEKSD</sequence>
<evidence type="ECO:0000256" key="1">
    <source>
        <dbReference type="SAM" id="MobiDB-lite"/>
    </source>
</evidence>
<feature type="compositionally biased region" description="Basic and acidic residues" evidence="1">
    <location>
        <begin position="57"/>
        <end position="70"/>
    </location>
</feature>
<evidence type="ECO:0000313" key="2">
    <source>
        <dbReference type="EMBL" id="RUR43646.1"/>
    </source>
</evidence>
<reference evidence="2 3" key="1">
    <citation type="submission" date="2018-12" db="EMBL/GenBank/DDBJ databases">
        <title>three novel Halomonas strain isolated from plants.</title>
        <authorList>
            <person name="Sun C."/>
        </authorList>
    </citation>
    <scope>NUCLEOTIDE SEQUENCE [LARGE SCALE GENOMIC DNA]</scope>
    <source>
        <strain evidence="2 3">RC</strain>
    </source>
</reference>
<name>A0A3S0ZCC9_9GAMM</name>
<accession>A0A3S0ZCC9</accession>
<gene>
    <name evidence="2" type="ORF">ELY37_18240</name>
</gene>
<protein>
    <submittedName>
        <fullName evidence="2">Type II toxin-antitoxin system VapB family antitoxin</fullName>
    </submittedName>
</protein>
<dbReference type="AlphaFoldDB" id="A0A3S0ZCC9"/>
<dbReference type="EMBL" id="RZHD01000010">
    <property type="protein sequence ID" value="RUR43646.1"/>
    <property type="molecule type" value="Genomic_DNA"/>
</dbReference>
<comment type="caution">
    <text evidence="2">The sequence shown here is derived from an EMBL/GenBank/DDBJ whole genome shotgun (WGS) entry which is preliminary data.</text>
</comment>
<feature type="region of interest" description="Disordered" evidence="1">
    <location>
        <begin position="51"/>
        <end position="70"/>
    </location>
</feature>
<proteinExistence type="predicted"/>
<evidence type="ECO:0000313" key="3">
    <source>
        <dbReference type="Proteomes" id="UP000286912"/>
    </source>
</evidence>
<dbReference type="Proteomes" id="UP000286912">
    <property type="component" value="Unassembled WGS sequence"/>
</dbReference>